<reference evidence="1 2" key="1">
    <citation type="submission" date="2018-12" db="EMBL/GenBank/DDBJ databases">
        <authorList>
            <consortium name="Pathogen Informatics"/>
        </authorList>
    </citation>
    <scope>NUCLEOTIDE SEQUENCE [LARGE SCALE GENOMIC DNA]</scope>
    <source>
        <strain evidence="1 2">NCTC10207</strain>
    </source>
</reference>
<sequence>MYFSDENTLIRLEILGYEFNTFSYDEDADWLNVKIEVNDKKENLHWTVCNACLRTFELKEIKSWFLSILNKEKFILSKLSFMEPELSFIYKDGIIGLEFNYAFHPEWGVDFDINSDGYALYFKLNTNSLLSLISELDKLICAYPCRSE</sequence>
<dbReference type="RefSeq" id="WP_126499960.1">
    <property type="nucleotide sequence ID" value="NZ_JAOVAK010000003.1"/>
</dbReference>
<dbReference type="Proteomes" id="UP000282386">
    <property type="component" value="Chromosome"/>
</dbReference>
<dbReference type="AlphaFoldDB" id="A0A7Z9A3G9"/>
<protein>
    <submittedName>
        <fullName evidence="1">Uncharacterized protein</fullName>
    </submittedName>
</protein>
<dbReference type="Pfam" id="PF24716">
    <property type="entry name" value="WapI"/>
    <property type="match status" value="1"/>
</dbReference>
<dbReference type="InterPro" id="IPR056510">
    <property type="entry name" value="WapI"/>
</dbReference>
<accession>A0A7Z9A3G9</accession>
<evidence type="ECO:0000313" key="2">
    <source>
        <dbReference type="Proteomes" id="UP000282386"/>
    </source>
</evidence>
<gene>
    <name evidence="1" type="ORF">NCTC10207_01009</name>
</gene>
<dbReference type="EMBL" id="LR134479">
    <property type="protein sequence ID" value="VEI22915.1"/>
    <property type="molecule type" value="Genomic_DNA"/>
</dbReference>
<evidence type="ECO:0000313" key="1">
    <source>
        <dbReference type="EMBL" id="VEI22915.1"/>
    </source>
</evidence>
<proteinExistence type="predicted"/>
<organism evidence="1 2">
    <name type="scientific">Rothia aeria</name>
    <dbReference type="NCBI Taxonomy" id="172042"/>
    <lineage>
        <taxon>Bacteria</taxon>
        <taxon>Bacillati</taxon>
        <taxon>Actinomycetota</taxon>
        <taxon>Actinomycetes</taxon>
        <taxon>Micrococcales</taxon>
        <taxon>Micrococcaceae</taxon>
        <taxon>Rothia</taxon>
    </lineage>
</organism>
<name>A0A7Z9A3G9_9MICC</name>